<keyword evidence="2" id="KW-1185">Reference proteome</keyword>
<proteinExistence type="predicted"/>
<dbReference type="AlphaFoldDB" id="A0A7Y8KY89"/>
<dbReference type="RefSeq" id="WP_177136251.1">
    <property type="nucleotide sequence ID" value="NZ_VYGV01000012.1"/>
</dbReference>
<evidence type="ECO:0000313" key="2">
    <source>
        <dbReference type="Proteomes" id="UP000545507"/>
    </source>
</evidence>
<protein>
    <submittedName>
        <fullName evidence="1">Uncharacterized protein</fullName>
    </submittedName>
</protein>
<name>A0A7Y8KY89_9BURK</name>
<gene>
    <name evidence="1" type="ORF">F3K02_14045</name>
</gene>
<organism evidence="1 2">
    <name type="scientific">Hydrogenophaga aromaticivorans</name>
    <dbReference type="NCBI Taxonomy" id="2610898"/>
    <lineage>
        <taxon>Bacteria</taxon>
        <taxon>Pseudomonadati</taxon>
        <taxon>Pseudomonadota</taxon>
        <taxon>Betaproteobacteria</taxon>
        <taxon>Burkholderiales</taxon>
        <taxon>Comamonadaceae</taxon>
        <taxon>Hydrogenophaga</taxon>
    </lineage>
</organism>
<accession>A0A7Y8KY89</accession>
<dbReference type="EMBL" id="VYGV01000012">
    <property type="protein sequence ID" value="NWF46362.1"/>
    <property type="molecule type" value="Genomic_DNA"/>
</dbReference>
<comment type="caution">
    <text evidence="1">The sequence shown here is derived from an EMBL/GenBank/DDBJ whole genome shotgun (WGS) entry which is preliminary data.</text>
</comment>
<dbReference type="Proteomes" id="UP000545507">
    <property type="component" value="Unassembled WGS sequence"/>
</dbReference>
<reference evidence="1 2" key="1">
    <citation type="submission" date="2019-09" db="EMBL/GenBank/DDBJ databases">
        <title>Hydrogenophaga aromatica sp. nov., isolated from a para-xylene-degrading enrichment culture.</title>
        <authorList>
            <person name="Tancsics A."/>
            <person name="Banerjee S."/>
        </authorList>
    </citation>
    <scope>NUCLEOTIDE SEQUENCE [LARGE SCALE GENOMIC DNA]</scope>
    <source>
        <strain evidence="1 2">D2P1</strain>
    </source>
</reference>
<evidence type="ECO:0000313" key="1">
    <source>
        <dbReference type="EMBL" id="NWF46362.1"/>
    </source>
</evidence>
<sequence length="290" mass="32372">MKKPLIVRHKGRAGNRLFQYFFCAELARRSGNHYVADVYIPDLGIESDTKAAEHGNLFGIEGMHDFDIASLAATLRDGGYTGATFRGFAMRLEYYDRAFCKHLLNMKAGAGTGFGPEFLVINIRAGDIFNGPHPDLVSLGYGGLYGADHMYKGVHPDYRPLPLSYYEKLIKETGLKPVFVGETGSHKAYEEALHRRFPNAVFTGTRTPKEDFLTLMGSSHIALAISSFSWLGAWLSDARTIHIPVAGMFDPHQRPDVNLLPPPSDTRYVRHPMPRLQWQGSPEQIAELFA</sequence>